<keyword evidence="2" id="KW-1185">Reference proteome</keyword>
<dbReference type="AlphaFoldDB" id="A0A0P6YJG1"/>
<evidence type="ECO:0000313" key="1">
    <source>
        <dbReference type="EMBL" id="KPL89825.1"/>
    </source>
</evidence>
<gene>
    <name evidence="1" type="ORF">ADN01_02770</name>
</gene>
<evidence type="ECO:0000313" key="2">
    <source>
        <dbReference type="Proteomes" id="UP000050501"/>
    </source>
</evidence>
<protein>
    <submittedName>
        <fullName evidence="1">Uncharacterized protein</fullName>
    </submittedName>
</protein>
<name>A0A0P6YJG1_9CHLR</name>
<dbReference type="STRING" id="229921.ADN01_02770"/>
<organism evidence="1 2">
    <name type="scientific">Levilinea saccharolytica</name>
    <dbReference type="NCBI Taxonomy" id="229921"/>
    <lineage>
        <taxon>Bacteria</taxon>
        <taxon>Bacillati</taxon>
        <taxon>Chloroflexota</taxon>
        <taxon>Anaerolineae</taxon>
        <taxon>Anaerolineales</taxon>
        <taxon>Anaerolineaceae</taxon>
        <taxon>Levilinea</taxon>
    </lineage>
</organism>
<dbReference type="EMBL" id="LGCM01000014">
    <property type="protein sequence ID" value="KPL89825.1"/>
    <property type="molecule type" value="Genomic_DNA"/>
</dbReference>
<accession>A0A0P6YJG1</accession>
<comment type="caution">
    <text evidence="1">The sequence shown here is derived from an EMBL/GenBank/DDBJ whole genome shotgun (WGS) entry which is preliminary data.</text>
</comment>
<dbReference type="OrthoDB" id="166378at2"/>
<proteinExistence type="predicted"/>
<dbReference type="RefSeq" id="WP_062417014.1">
    <property type="nucleotide sequence ID" value="NZ_DF967974.1"/>
</dbReference>
<dbReference type="Proteomes" id="UP000050501">
    <property type="component" value="Unassembled WGS sequence"/>
</dbReference>
<sequence length="62" mass="7096">MDQNQKKCLVCERSSQEIPLLGLTYRDEQFWICPEHLPVLIHHPGQLVGKLPGAEHLAPHED</sequence>
<reference evidence="1 2" key="1">
    <citation type="submission" date="2015-07" db="EMBL/GenBank/DDBJ databases">
        <title>Genome sequence of Levilinea saccharolytica DSM 16555.</title>
        <authorList>
            <person name="Hemp J."/>
            <person name="Ward L.M."/>
            <person name="Pace L.A."/>
            <person name="Fischer W.W."/>
        </authorList>
    </citation>
    <scope>NUCLEOTIDE SEQUENCE [LARGE SCALE GENOMIC DNA]</scope>
    <source>
        <strain evidence="1 2">KIBI-1</strain>
    </source>
</reference>